<dbReference type="EMBL" id="HF679133">
    <property type="protein sequence ID" value="CCU56080.1"/>
    <property type="molecule type" value="Genomic_DNA"/>
</dbReference>
<keyword evidence="1" id="KW-0175">Coiled coil</keyword>
<accession>A0ABM9QKL4</accession>
<dbReference type="RefSeq" id="YP_008004582.1">
    <property type="nucleotide sequence ID" value="NC_021249.1"/>
</dbReference>
<evidence type="ECO:0000313" key="3">
    <source>
        <dbReference type="Proteomes" id="UP000792374"/>
    </source>
</evidence>
<gene>
    <name evidence="2" type="ORF">CHREV_178</name>
</gene>
<keyword evidence="3" id="KW-1185">Reference proteome</keyword>
<name>A0ABM9QKL4_9POXV</name>
<protein>
    <submittedName>
        <fullName evidence="2">Uncharacterized protein</fullName>
    </submittedName>
</protein>
<evidence type="ECO:0000313" key="2">
    <source>
        <dbReference type="EMBL" id="CCU56080.1"/>
    </source>
</evidence>
<dbReference type="GeneID" id="15613503"/>
<evidence type="ECO:0000256" key="1">
    <source>
        <dbReference type="SAM" id="Coils"/>
    </source>
</evidence>
<sequence length="127" mass="14751">MSYIFILLAIVLIIVFFYYSIHVINRDTCEVETEETENISNAFVDNINNLNTELIRKYITDMKVETRIKELEDNIALLKLEYNKKSSEAVDDESEVIVVKNNKTKKSKTINDIEPVIVENTKDDSEN</sequence>
<reference evidence="2" key="1">
    <citation type="journal article" date="2013" name="J. Virol.">
        <title>New Insights into the Evolution of Entomopoxvirinae from the Complete Genome Sequences of Four Entomopoxviruses Infecting Adoxophyes honmai, Choristoneura biennis, Choristoneura rosaceana, and Mythimna separata.</title>
        <authorList>
            <person name="Theze J."/>
            <person name="Takatsuka J."/>
            <person name="Li Z."/>
            <person name="Gallais J."/>
            <person name="Doucet D."/>
            <person name="Arif B."/>
            <person name="Nakai M."/>
            <person name="Herniou E.A."/>
        </authorList>
    </citation>
    <scope>NUCLEOTIDE SEQUENCE</scope>
</reference>
<feature type="coiled-coil region" evidence="1">
    <location>
        <begin position="61"/>
        <end position="88"/>
    </location>
</feature>
<dbReference type="Proteomes" id="UP000792374">
    <property type="component" value="Genome"/>
</dbReference>
<organism evidence="2 3">
    <name type="scientific">Choristoneura rosaceana entomopoxvirus 'L'</name>
    <dbReference type="NCBI Taxonomy" id="1293539"/>
    <lineage>
        <taxon>Viruses</taxon>
        <taxon>Varidnaviria</taxon>
        <taxon>Bamfordvirae</taxon>
        <taxon>Nucleocytoviricota</taxon>
        <taxon>Pokkesviricetes</taxon>
        <taxon>Chitovirales</taxon>
        <taxon>Poxviridae</taxon>
        <taxon>Entomopoxvirinae</taxon>
        <taxon>Betaentomopoxvirus</taxon>
        <taxon>Betaentomopoxvirus crosaceana</taxon>
        <taxon>Choristoneura rosaceana entomopoxvirus</taxon>
    </lineage>
</organism>
<proteinExistence type="predicted"/>